<dbReference type="InterPro" id="IPR036870">
    <property type="entry name" value="Ribosomal_bS18_sf"/>
</dbReference>
<proteinExistence type="inferred from homology"/>
<evidence type="ECO:0000313" key="7">
    <source>
        <dbReference type="EMBL" id="TIC28615.1"/>
    </source>
</evidence>
<evidence type="ECO:0000313" key="11">
    <source>
        <dbReference type="Proteomes" id="UP000305362"/>
    </source>
</evidence>
<evidence type="ECO:0000313" key="8">
    <source>
        <dbReference type="EMBL" id="TIC67662.1"/>
    </source>
</evidence>
<evidence type="ECO:0000256" key="1">
    <source>
        <dbReference type="ARBA" id="ARBA00005589"/>
    </source>
</evidence>
<evidence type="ECO:0000313" key="5">
    <source>
        <dbReference type="EMBL" id="TIB81060.1"/>
    </source>
</evidence>
<comment type="similarity">
    <text evidence="1">Belongs to the bacterial ribosomal protein bS18 family.</text>
</comment>
<dbReference type="AlphaFoldDB" id="A0A4T0SFB6"/>
<dbReference type="EMBL" id="SPRO01000036">
    <property type="protein sequence ID" value="TIC28615.1"/>
    <property type="molecule type" value="Genomic_DNA"/>
</dbReference>
<dbReference type="EMBL" id="SPRW01000011">
    <property type="protein sequence ID" value="TIC67788.1"/>
    <property type="molecule type" value="Genomic_DNA"/>
</dbReference>
<dbReference type="Gene3D" id="4.10.640.10">
    <property type="entry name" value="Ribosomal protein S18"/>
    <property type="match status" value="1"/>
</dbReference>
<dbReference type="GO" id="GO:0070181">
    <property type="term" value="F:small ribosomal subunit rRNA binding"/>
    <property type="evidence" value="ECO:0007669"/>
    <property type="project" value="TreeGrafter"/>
</dbReference>
<dbReference type="Proteomes" id="UP000310685">
    <property type="component" value="Unassembled WGS sequence"/>
</dbReference>
<evidence type="ECO:0000313" key="16">
    <source>
        <dbReference type="Proteomes" id="UP000310708"/>
    </source>
</evidence>
<evidence type="ECO:0000313" key="14">
    <source>
        <dbReference type="Proteomes" id="UP000309601"/>
    </source>
</evidence>
<keyword evidence="3" id="KW-0687">Ribonucleoprotein</keyword>
<dbReference type="EMBL" id="SPRX01000010">
    <property type="protein sequence ID" value="TIC67662.1"/>
    <property type="molecule type" value="Genomic_DNA"/>
</dbReference>
<evidence type="ECO:0000313" key="15">
    <source>
        <dbReference type="Proteomes" id="UP000310685"/>
    </source>
</evidence>
<dbReference type="SUPFAM" id="SSF46911">
    <property type="entry name" value="Ribosomal protein S18"/>
    <property type="match status" value="1"/>
</dbReference>
<dbReference type="Proteomes" id="UP000307169">
    <property type="component" value="Unassembled WGS sequence"/>
</dbReference>
<evidence type="ECO:0000256" key="2">
    <source>
        <dbReference type="ARBA" id="ARBA00022980"/>
    </source>
</evidence>
<dbReference type="PANTHER" id="PTHR13479">
    <property type="entry name" value="30S RIBOSOMAL PROTEIN S18"/>
    <property type="match status" value="1"/>
</dbReference>
<dbReference type="OrthoDB" id="21463at2759"/>
<sequence length="145" mass="16200">MLRTIARNFTATRRAPQKSQGLDYLLENMEPLQTRSPASAQNPSEYLPASSFRTGHSYYPSSFGHTPAQFFKKPSAPEGVKLPDLNRLSLSPNAMSVFLTSMGKIQSRRKTGLSWKEQRKLGKAVRRARQSGLLNTFAVGSNRKL</sequence>
<evidence type="ECO:0000313" key="13">
    <source>
        <dbReference type="Proteomes" id="UP000307169"/>
    </source>
</evidence>
<evidence type="ECO:0000313" key="6">
    <source>
        <dbReference type="EMBL" id="TIC02848.1"/>
    </source>
</evidence>
<evidence type="ECO:0000313" key="10">
    <source>
        <dbReference type="EMBL" id="TIC68597.1"/>
    </source>
</evidence>
<evidence type="ECO:0000313" key="9">
    <source>
        <dbReference type="EMBL" id="TIC67788.1"/>
    </source>
</evidence>
<dbReference type="InterPro" id="IPR001648">
    <property type="entry name" value="Ribosomal_bS18"/>
</dbReference>
<dbReference type="EMBL" id="SPRC01000011">
    <property type="protein sequence ID" value="TIB81060.1"/>
    <property type="molecule type" value="Genomic_DNA"/>
</dbReference>
<accession>A0A4T0SFB6</accession>
<name>A0A4T0SFB6_9BASI</name>
<dbReference type="GO" id="GO:0005763">
    <property type="term" value="C:mitochondrial small ribosomal subunit"/>
    <property type="evidence" value="ECO:0007669"/>
    <property type="project" value="TreeGrafter"/>
</dbReference>
<dbReference type="EMBL" id="SPRV01000012">
    <property type="protein sequence ID" value="TIC68597.1"/>
    <property type="molecule type" value="Genomic_DNA"/>
</dbReference>
<dbReference type="PRINTS" id="PR00974">
    <property type="entry name" value="RIBOSOMALS18"/>
</dbReference>
<organism evidence="5 15">
    <name type="scientific">Wallemia mellicola</name>
    <dbReference type="NCBI Taxonomy" id="1708541"/>
    <lineage>
        <taxon>Eukaryota</taxon>
        <taxon>Fungi</taxon>
        <taxon>Dikarya</taxon>
        <taxon>Basidiomycota</taxon>
        <taxon>Wallemiomycotina</taxon>
        <taxon>Wallemiomycetes</taxon>
        <taxon>Wallemiales</taxon>
        <taxon>Wallemiaceae</taxon>
        <taxon>Wallemia</taxon>
    </lineage>
</organism>
<dbReference type="GO" id="GO:0003735">
    <property type="term" value="F:structural constituent of ribosome"/>
    <property type="evidence" value="ECO:0007669"/>
    <property type="project" value="InterPro"/>
</dbReference>
<dbReference type="Proteomes" id="UP000305362">
    <property type="component" value="Unassembled WGS sequence"/>
</dbReference>
<evidence type="ECO:0000256" key="3">
    <source>
        <dbReference type="ARBA" id="ARBA00023274"/>
    </source>
</evidence>
<dbReference type="EMBL" id="SPRH01000009">
    <property type="protein sequence ID" value="TIC02848.1"/>
    <property type="molecule type" value="Genomic_DNA"/>
</dbReference>
<dbReference type="Proteomes" id="UP000309601">
    <property type="component" value="Unassembled WGS sequence"/>
</dbReference>
<dbReference type="PANTHER" id="PTHR13479:SF40">
    <property type="entry name" value="SMALL RIBOSOMAL SUBUNIT PROTEIN BS18M"/>
    <property type="match status" value="1"/>
</dbReference>
<keyword evidence="2" id="KW-0689">Ribosomal protein</keyword>
<dbReference type="Pfam" id="PF01084">
    <property type="entry name" value="Ribosomal_S18"/>
    <property type="match status" value="1"/>
</dbReference>
<evidence type="ECO:0000256" key="4">
    <source>
        <dbReference type="ARBA" id="ARBA00035264"/>
    </source>
</evidence>
<gene>
    <name evidence="8" type="ORF">E3Q01_01190</name>
    <name evidence="9" type="ORF">E3Q02_01415</name>
    <name evidence="10" type="ORF">E3Q03_01578</name>
    <name evidence="7" type="ORF">E3Q10_03045</name>
    <name evidence="6" type="ORF">E3Q17_01169</name>
    <name evidence="5" type="ORF">E3Q22_01498</name>
</gene>
<dbReference type="Proteomes" id="UP000305647">
    <property type="component" value="Unassembled WGS sequence"/>
</dbReference>
<protein>
    <recommendedName>
        <fullName evidence="4">Small ribosomal subunit protein bS18m</fullName>
    </recommendedName>
</protein>
<evidence type="ECO:0000313" key="12">
    <source>
        <dbReference type="Proteomes" id="UP000305647"/>
    </source>
</evidence>
<comment type="caution">
    <text evidence="5">The sequence shown here is derived from an EMBL/GenBank/DDBJ whole genome shotgun (WGS) entry which is preliminary data.</text>
</comment>
<reference evidence="11 12" key="1">
    <citation type="submission" date="2019-03" db="EMBL/GenBank/DDBJ databases">
        <title>Sequencing 25 genomes of Wallemia mellicola.</title>
        <authorList>
            <person name="Gostincar C."/>
        </authorList>
    </citation>
    <scope>NUCLEOTIDE SEQUENCE [LARGE SCALE GENOMIC DNA]</scope>
    <source>
        <strain evidence="6 13">EXF-1262</strain>
        <strain evidence="9 14">EXF-1274</strain>
        <strain evidence="10 11">EXF-1277</strain>
        <strain evidence="5 15">EXF-6152</strain>
        <strain evidence="8 16">EXF-757</strain>
        <strain evidence="7 12">EXF-8738</strain>
    </source>
</reference>
<dbReference type="GO" id="GO:0032543">
    <property type="term" value="P:mitochondrial translation"/>
    <property type="evidence" value="ECO:0007669"/>
    <property type="project" value="TreeGrafter"/>
</dbReference>
<dbReference type="Proteomes" id="UP000310708">
    <property type="component" value="Unassembled WGS sequence"/>
</dbReference>